<organism evidence="6">
    <name type="scientific">marine sediment metagenome</name>
    <dbReference type="NCBI Taxonomy" id="412755"/>
    <lineage>
        <taxon>unclassified sequences</taxon>
        <taxon>metagenomes</taxon>
        <taxon>ecological metagenomes</taxon>
    </lineage>
</organism>
<dbReference type="PROSITE" id="PS00611">
    <property type="entry name" value="HISOL_DEHYDROGENASE"/>
    <property type="match status" value="1"/>
</dbReference>
<evidence type="ECO:0000256" key="3">
    <source>
        <dbReference type="ARBA" id="ARBA00022723"/>
    </source>
</evidence>
<dbReference type="Gene3D" id="3.40.50.1980">
    <property type="entry name" value="Nitrogenase molybdenum iron protein domain"/>
    <property type="match status" value="2"/>
</dbReference>
<evidence type="ECO:0000256" key="1">
    <source>
        <dbReference type="ARBA" id="ARBA00001947"/>
    </source>
</evidence>
<dbReference type="GO" id="GO:0051287">
    <property type="term" value="F:NAD binding"/>
    <property type="evidence" value="ECO:0007669"/>
    <property type="project" value="InterPro"/>
</dbReference>
<dbReference type="SUPFAM" id="SSF53720">
    <property type="entry name" value="ALDH-like"/>
    <property type="match status" value="1"/>
</dbReference>
<dbReference type="GO" id="GO:0005829">
    <property type="term" value="C:cytosol"/>
    <property type="evidence" value="ECO:0007669"/>
    <property type="project" value="TreeGrafter"/>
</dbReference>
<dbReference type="AlphaFoldDB" id="A0A0F9AC44"/>
<keyword evidence="5" id="KW-0560">Oxidoreductase</keyword>
<keyword evidence="3" id="KW-0479">Metal-binding</keyword>
<dbReference type="InterPro" id="IPR001692">
    <property type="entry name" value="Histidinol_DH_CS"/>
</dbReference>
<dbReference type="CDD" id="cd06572">
    <property type="entry name" value="Histidinol_dh"/>
    <property type="match status" value="1"/>
</dbReference>
<reference evidence="6" key="1">
    <citation type="journal article" date="2015" name="Nature">
        <title>Complex archaea that bridge the gap between prokaryotes and eukaryotes.</title>
        <authorList>
            <person name="Spang A."/>
            <person name="Saw J.H."/>
            <person name="Jorgensen S.L."/>
            <person name="Zaremba-Niedzwiedzka K."/>
            <person name="Martijn J."/>
            <person name="Lind A.E."/>
            <person name="van Eijk R."/>
            <person name="Schleper C."/>
            <person name="Guy L."/>
            <person name="Ettema T.J."/>
        </authorList>
    </citation>
    <scope>NUCLEOTIDE SEQUENCE</scope>
</reference>
<feature type="non-terminal residue" evidence="6">
    <location>
        <position position="332"/>
    </location>
</feature>
<comment type="caution">
    <text evidence="6">The sequence shown here is derived from an EMBL/GenBank/DDBJ whole genome shotgun (WGS) entry which is preliminary data.</text>
</comment>
<dbReference type="GO" id="GO:0004399">
    <property type="term" value="F:histidinol dehydrogenase activity"/>
    <property type="evidence" value="ECO:0007669"/>
    <property type="project" value="TreeGrafter"/>
</dbReference>
<dbReference type="PANTHER" id="PTHR21256:SF2">
    <property type="entry name" value="HISTIDINE BIOSYNTHESIS TRIFUNCTIONAL PROTEIN"/>
    <property type="match status" value="1"/>
</dbReference>
<gene>
    <name evidence="6" type="ORF">LCGC14_2668770</name>
</gene>
<comment type="similarity">
    <text evidence="2">Belongs to the histidinol dehydrogenase family.</text>
</comment>
<protein>
    <recommendedName>
        <fullName evidence="7">Histidinol dehydrogenase</fullName>
    </recommendedName>
</protein>
<dbReference type="InterPro" id="IPR016161">
    <property type="entry name" value="Ald_DH/histidinol_DH"/>
</dbReference>
<proteinExistence type="inferred from homology"/>
<dbReference type="GO" id="GO:0000105">
    <property type="term" value="P:L-histidine biosynthetic process"/>
    <property type="evidence" value="ECO:0007669"/>
    <property type="project" value="TreeGrafter"/>
</dbReference>
<evidence type="ECO:0000256" key="2">
    <source>
        <dbReference type="ARBA" id="ARBA00010178"/>
    </source>
</evidence>
<accession>A0A0F9AC44</accession>
<dbReference type="Pfam" id="PF00815">
    <property type="entry name" value="Histidinol_dh"/>
    <property type="match status" value="1"/>
</dbReference>
<comment type="cofactor">
    <cofactor evidence="1">
        <name>Zn(2+)</name>
        <dbReference type="ChEBI" id="CHEBI:29105"/>
    </cofactor>
</comment>
<evidence type="ECO:0008006" key="7">
    <source>
        <dbReference type="Google" id="ProtNLM"/>
    </source>
</evidence>
<dbReference type="PRINTS" id="PR00083">
    <property type="entry name" value="HOLDHDRGNASE"/>
</dbReference>
<dbReference type="NCBIfam" id="TIGR00069">
    <property type="entry name" value="hisD"/>
    <property type="match status" value="1"/>
</dbReference>
<evidence type="ECO:0000256" key="4">
    <source>
        <dbReference type="ARBA" id="ARBA00022833"/>
    </source>
</evidence>
<name>A0A0F9AC44_9ZZZZ</name>
<evidence type="ECO:0000256" key="5">
    <source>
        <dbReference type="ARBA" id="ARBA00023002"/>
    </source>
</evidence>
<dbReference type="InterPro" id="IPR012131">
    <property type="entry name" value="Hstdl_DH"/>
</dbReference>
<dbReference type="PANTHER" id="PTHR21256">
    <property type="entry name" value="HISTIDINOL DEHYDROGENASE HDH"/>
    <property type="match status" value="1"/>
</dbReference>
<dbReference type="EMBL" id="LAZR01046733">
    <property type="protein sequence ID" value="KKK95840.1"/>
    <property type="molecule type" value="Genomic_DNA"/>
</dbReference>
<keyword evidence="4" id="KW-0862">Zinc</keyword>
<dbReference type="FunFam" id="3.40.50.1980:FF:000026">
    <property type="entry name" value="Histidinol dehydrogenase"/>
    <property type="match status" value="1"/>
</dbReference>
<evidence type="ECO:0000313" key="6">
    <source>
        <dbReference type="EMBL" id="KKK95840.1"/>
    </source>
</evidence>
<dbReference type="GO" id="GO:0046872">
    <property type="term" value="F:metal ion binding"/>
    <property type="evidence" value="ECO:0007669"/>
    <property type="project" value="UniProtKB-KW"/>
</dbReference>
<sequence>MNLRIIHADEPLSDPAVLAVRDRLRAADLTAAETGTIDVGEAVSEIIADVQARGDQAVIEWTAKLDKAQLTPETLRVGQAQIDKACAEADPAFVQLIRRAAENIRQYQQHIMVQAPPPLKRGGRRLAVRYVPVDAVAAYVPGAKAVYPSTVLMTLVPAQVAGVRRIVMVSPPLTDGDVNPMVLALAGELGVTEVYRLAAVPGLAALAVGTETIAPVDKIVGPGNAFVAEAKRQLFGRVGIDSIAGPSEVLIVADETARADWVAADMLAQAEHDPGSAVLVTPSEALAEAVVAEVGAQLAGLDRADAIDRGLSEFSAVIVVPNLDAACEAGRG</sequence>